<dbReference type="Gene3D" id="3.30.70.1560">
    <property type="entry name" value="Alpha-L RNA-binding motif"/>
    <property type="match status" value="1"/>
</dbReference>
<dbReference type="PANTHER" id="PTHR47683:SF2">
    <property type="entry name" value="RNA-BINDING S4 DOMAIN-CONTAINING PROTEIN"/>
    <property type="match status" value="1"/>
</dbReference>
<dbReference type="InterPro" id="IPR020094">
    <property type="entry name" value="TruA/RsuA/RluB/E/F_N"/>
</dbReference>
<evidence type="ECO:0000313" key="6">
    <source>
        <dbReference type="Proteomes" id="UP000632339"/>
    </source>
</evidence>
<protein>
    <recommendedName>
        <fullName evidence="3">Pseudouridine synthase</fullName>
        <ecNumber evidence="3">5.4.99.-</ecNumber>
    </recommendedName>
</protein>
<dbReference type="Pfam" id="PF00849">
    <property type="entry name" value="PseudoU_synth_2"/>
    <property type="match status" value="1"/>
</dbReference>
<keyword evidence="6" id="KW-1185">Reference proteome</keyword>
<dbReference type="Proteomes" id="UP000632339">
    <property type="component" value="Unassembled WGS sequence"/>
</dbReference>
<dbReference type="InterPro" id="IPR018496">
    <property type="entry name" value="PsdUridine_synth_RsuA/RluB_CS"/>
</dbReference>
<comment type="similarity">
    <text evidence="1 3">Belongs to the pseudouridine synthase RsuA family.</text>
</comment>
<dbReference type="PROSITE" id="PS01149">
    <property type="entry name" value="PSI_RSU"/>
    <property type="match status" value="1"/>
</dbReference>
<dbReference type="NCBIfam" id="TIGR00093">
    <property type="entry name" value="pseudouridine synthase"/>
    <property type="match status" value="1"/>
</dbReference>
<dbReference type="PANTHER" id="PTHR47683">
    <property type="entry name" value="PSEUDOURIDINE SYNTHASE FAMILY PROTEIN-RELATED"/>
    <property type="match status" value="1"/>
</dbReference>
<reference evidence="6" key="1">
    <citation type="journal article" date="2019" name="Int. J. Syst. Evol. Microbiol.">
        <title>The Global Catalogue of Microorganisms (GCM) 10K type strain sequencing project: providing services to taxonomists for standard genome sequencing and annotation.</title>
        <authorList>
            <consortium name="The Broad Institute Genomics Platform"/>
            <consortium name="The Broad Institute Genome Sequencing Center for Infectious Disease"/>
            <person name="Wu L."/>
            <person name="Ma J."/>
        </authorList>
    </citation>
    <scope>NUCLEOTIDE SEQUENCE [LARGE SCALE GENOMIC DNA]</scope>
    <source>
        <strain evidence="6">CGMCC 1.6375</strain>
    </source>
</reference>
<dbReference type="InterPro" id="IPR006145">
    <property type="entry name" value="PsdUridine_synth_RsuA/RluA"/>
</dbReference>
<dbReference type="Gene3D" id="3.30.70.580">
    <property type="entry name" value="Pseudouridine synthase I, catalytic domain, N-terminal subdomain"/>
    <property type="match status" value="1"/>
</dbReference>
<gene>
    <name evidence="5" type="ORF">GCM10010967_36770</name>
</gene>
<dbReference type="EMBL" id="BMLI01000002">
    <property type="protein sequence ID" value="GGM99471.1"/>
    <property type="molecule type" value="Genomic_DNA"/>
</dbReference>
<evidence type="ECO:0000313" key="5">
    <source>
        <dbReference type="EMBL" id="GGM99471.1"/>
    </source>
</evidence>
<proteinExistence type="inferred from homology"/>
<dbReference type="SUPFAM" id="SSF55120">
    <property type="entry name" value="Pseudouridine synthase"/>
    <property type="match status" value="1"/>
</dbReference>
<keyword evidence="2 3" id="KW-0413">Isomerase</keyword>
<sequence length="213" mass="24595">MLRCLLLLTFSALFQYYLIYKPFGMLSQFSREGDHQTLADLDFTFAKDIYPVGRLDADSEGLLLLTNDNFLKTKLLEPRNRHTRTYYVQVEGEATDEACRQLSAGVNISINGKQYRTLPAQIAKIDEPELPERNPPIRFRKNIPTSWLAVTLHEGKNRQVRRMTAAVGFPTLRLVRWAIGKISLARKENNFPNPGDVWEVTPKEAKLFYERTF</sequence>
<dbReference type="InterPro" id="IPR000748">
    <property type="entry name" value="PsdUridine_synth_RsuA/RluB/E/F"/>
</dbReference>
<name>A0ABQ2I6G9_9BACT</name>
<accession>A0ABQ2I6G9</accession>
<dbReference type="EC" id="5.4.99.-" evidence="3"/>
<comment type="caution">
    <text evidence="5">The sequence shown here is derived from an EMBL/GenBank/DDBJ whole genome shotgun (WGS) entry which is preliminary data.</text>
</comment>
<organism evidence="5 6">
    <name type="scientific">Dyadobacter beijingensis</name>
    <dbReference type="NCBI Taxonomy" id="365489"/>
    <lineage>
        <taxon>Bacteria</taxon>
        <taxon>Pseudomonadati</taxon>
        <taxon>Bacteroidota</taxon>
        <taxon>Cytophagia</taxon>
        <taxon>Cytophagales</taxon>
        <taxon>Spirosomataceae</taxon>
        <taxon>Dyadobacter</taxon>
    </lineage>
</organism>
<evidence type="ECO:0000259" key="4">
    <source>
        <dbReference type="Pfam" id="PF00849"/>
    </source>
</evidence>
<evidence type="ECO:0000256" key="2">
    <source>
        <dbReference type="ARBA" id="ARBA00023235"/>
    </source>
</evidence>
<evidence type="ECO:0000256" key="1">
    <source>
        <dbReference type="ARBA" id="ARBA00008348"/>
    </source>
</evidence>
<feature type="domain" description="Pseudouridine synthase RsuA/RluA-like" evidence="4">
    <location>
        <begin position="15"/>
        <end position="166"/>
    </location>
</feature>
<dbReference type="InterPro" id="IPR020103">
    <property type="entry name" value="PsdUridine_synth_cat_dom_sf"/>
</dbReference>
<evidence type="ECO:0000256" key="3">
    <source>
        <dbReference type="RuleBase" id="RU003887"/>
    </source>
</evidence>
<dbReference type="InterPro" id="IPR042092">
    <property type="entry name" value="PsdUridine_s_RsuA/RluB/E/F_cat"/>
</dbReference>
<dbReference type="InterPro" id="IPR050343">
    <property type="entry name" value="RsuA_PseudoU_synthase"/>
</dbReference>